<gene>
    <name evidence="2" type="ORF">SteCoe_8643</name>
</gene>
<reference evidence="2 3" key="1">
    <citation type="submission" date="2016-11" db="EMBL/GenBank/DDBJ databases">
        <title>The macronuclear genome of Stentor coeruleus: a giant cell with tiny introns.</title>
        <authorList>
            <person name="Slabodnick M."/>
            <person name="Ruby J.G."/>
            <person name="Reiff S.B."/>
            <person name="Swart E.C."/>
            <person name="Gosai S."/>
            <person name="Prabakaran S."/>
            <person name="Witkowska E."/>
            <person name="Larue G.E."/>
            <person name="Fisher S."/>
            <person name="Freeman R.M."/>
            <person name="Gunawardena J."/>
            <person name="Chu W."/>
            <person name="Stover N.A."/>
            <person name="Gregory B.D."/>
            <person name="Nowacki M."/>
            <person name="Derisi J."/>
            <person name="Roy S.W."/>
            <person name="Marshall W.F."/>
            <person name="Sood P."/>
        </authorList>
    </citation>
    <scope>NUCLEOTIDE SEQUENCE [LARGE SCALE GENOMIC DNA]</scope>
    <source>
        <strain evidence="2">WM001</strain>
    </source>
</reference>
<dbReference type="Proteomes" id="UP000187209">
    <property type="component" value="Unassembled WGS sequence"/>
</dbReference>
<feature type="region of interest" description="Disordered" evidence="1">
    <location>
        <begin position="54"/>
        <end position="75"/>
    </location>
</feature>
<name>A0A1R2CJW8_9CILI</name>
<sequence length="144" mass="16246">MVEGNRNTASFSPINIENHLITESRQVFTPRSANTENALSEGFQFSFNDVSKEENKKSCDPSPSPIQEFSSKSMPITKELSSLQTQIQAINSKISHNLTVLKEKQAKNQELKHMLLRHELKSTVPTDSSFTETKCTCNQDCRLL</sequence>
<organism evidence="2 3">
    <name type="scientific">Stentor coeruleus</name>
    <dbReference type="NCBI Taxonomy" id="5963"/>
    <lineage>
        <taxon>Eukaryota</taxon>
        <taxon>Sar</taxon>
        <taxon>Alveolata</taxon>
        <taxon>Ciliophora</taxon>
        <taxon>Postciliodesmatophora</taxon>
        <taxon>Heterotrichea</taxon>
        <taxon>Heterotrichida</taxon>
        <taxon>Stentoridae</taxon>
        <taxon>Stentor</taxon>
    </lineage>
</organism>
<evidence type="ECO:0000256" key="1">
    <source>
        <dbReference type="SAM" id="MobiDB-lite"/>
    </source>
</evidence>
<evidence type="ECO:0000313" key="3">
    <source>
        <dbReference type="Proteomes" id="UP000187209"/>
    </source>
</evidence>
<dbReference type="EMBL" id="MPUH01000130">
    <property type="protein sequence ID" value="OMJ89255.1"/>
    <property type="molecule type" value="Genomic_DNA"/>
</dbReference>
<comment type="caution">
    <text evidence="2">The sequence shown here is derived from an EMBL/GenBank/DDBJ whole genome shotgun (WGS) entry which is preliminary data.</text>
</comment>
<accession>A0A1R2CJW8</accession>
<proteinExistence type="predicted"/>
<protein>
    <submittedName>
        <fullName evidence="2">Uncharacterized protein</fullName>
    </submittedName>
</protein>
<evidence type="ECO:0000313" key="2">
    <source>
        <dbReference type="EMBL" id="OMJ89255.1"/>
    </source>
</evidence>
<feature type="compositionally biased region" description="Polar residues" evidence="1">
    <location>
        <begin position="65"/>
        <end position="75"/>
    </location>
</feature>
<dbReference type="AlphaFoldDB" id="A0A1R2CJW8"/>
<keyword evidence="3" id="KW-1185">Reference proteome</keyword>